<evidence type="ECO:0000313" key="3">
    <source>
        <dbReference type="Proteomes" id="UP000447434"/>
    </source>
</evidence>
<protein>
    <submittedName>
        <fullName evidence="2">Putative transferase</fullName>
    </submittedName>
</protein>
<dbReference type="GO" id="GO:0008374">
    <property type="term" value="F:O-acyltransferase activity"/>
    <property type="evidence" value="ECO:0007669"/>
    <property type="project" value="InterPro"/>
</dbReference>
<dbReference type="SUPFAM" id="SSF53474">
    <property type="entry name" value="alpha/beta-Hydrolases"/>
    <property type="match status" value="1"/>
</dbReference>
<dbReference type="EMBL" id="WOCE01000019">
    <property type="protein sequence ID" value="KAE9593157.1"/>
    <property type="molecule type" value="Genomic_DNA"/>
</dbReference>
<comment type="caution">
    <text evidence="2">The sequence shown here is derived from an EMBL/GenBank/DDBJ whole genome shotgun (WGS) entry which is preliminary data.</text>
</comment>
<dbReference type="InterPro" id="IPR003386">
    <property type="entry name" value="LACT/PDAT_acylTrfase"/>
</dbReference>
<dbReference type="InterPro" id="IPR029058">
    <property type="entry name" value="AB_hydrolase_fold"/>
</dbReference>
<dbReference type="PANTHER" id="PTHR11440">
    <property type="entry name" value="LECITHIN-CHOLESTEROL ACYLTRANSFERASE-RELATED"/>
    <property type="match status" value="1"/>
</dbReference>
<keyword evidence="3" id="KW-1185">Reference proteome</keyword>
<feature type="transmembrane region" description="Helical" evidence="1">
    <location>
        <begin position="58"/>
        <end position="81"/>
    </location>
</feature>
<evidence type="ECO:0000313" key="2">
    <source>
        <dbReference type="EMBL" id="KAE9593157.1"/>
    </source>
</evidence>
<keyword evidence="1" id="KW-1133">Transmembrane helix</keyword>
<keyword evidence="1" id="KW-0472">Membrane</keyword>
<proteinExistence type="predicted"/>
<evidence type="ECO:0000256" key="1">
    <source>
        <dbReference type="SAM" id="Phobius"/>
    </source>
</evidence>
<name>A0A6A4P3G7_LUPAL</name>
<gene>
    <name evidence="2" type="ORF">Lalb_Chr19g0136791</name>
</gene>
<reference evidence="3" key="1">
    <citation type="journal article" date="2020" name="Nat. Commun.">
        <title>Genome sequence of the cluster root forming white lupin.</title>
        <authorList>
            <person name="Hufnagel B."/>
            <person name="Marques A."/>
            <person name="Soriano A."/>
            <person name="Marques L."/>
            <person name="Divol F."/>
            <person name="Doumas P."/>
            <person name="Sallet E."/>
            <person name="Mancinotti D."/>
            <person name="Carrere S."/>
            <person name="Marande W."/>
            <person name="Arribat S."/>
            <person name="Keller J."/>
            <person name="Huneau C."/>
            <person name="Blein T."/>
            <person name="Aime D."/>
            <person name="Laguerre M."/>
            <person name="Taylor J."/>
            <person name="Schubert V."/>
            <person name="Nelson M."/>
            <person name="Geu-Flores F."/>
            <person name="Crespi M."/>
            <person name="Gallardo-Guerrero K."/>
            <person name="Delaux P.-M."/>
            <person name="Salse J."/>
            <person name="Berges H."/>
            <person name="Guyot R."/>
            <person name="Gouzy J."/>
            <person name="Peret B."/>
        </authorList>
    </citation>
    <scope>NUCLEOTIDE SEQUENCE [LARGE SCALE GENOMIC DNA]</scope>
    <source>
        <strain evidence="3">cv. Amiga</strain>
    </source>
</reference>
<sequence>MVSLLRFKKMLYMEPMKCSSLGFQYFEPNNIDKKKKENQNIISSRVKNEKKQWRCIDYWFWMIGYVCTTWWLFCFLCRFLPGFQHVPDSPGVRLSNEGVTALHPVVLVPGIVTGGLELWEGRPCAEGLFREPLWRGNFAEILKRPLCWLEHLSLHNETGLDPPGIRVRAVPGLVDADNIASGYLCWAVLIENLAKIGYESKNLYMVAYDWRLSFQNTEIRDQVLSRLKSTIELMFATNGYKKVVVVPQAMGATYFLHFLKWVETPPPMGGGGGLGWCDKHIKAIMNINPTFLGVPKAVNNIFSAEDNNVAFVRLVLATKSYINFTSSCEI</sequence>
<accession>A0A6A4P3G7</accession>
<dbReference type="AlphaFoldDB" id="A0A6A4P3G7"/>
<keyword evidence="2" id="KW-0808">Transferase</keyword>
<dbReference type="GO" id="GO:0006629">
    <property type="term" value="P:lipid metabolic process"/>
    <property type="evidence" value="ECO:0007669"/>
    <property type="project" value="InterPro"/>
</dbReference>
<organism evidence="2 3">
    <name type="scientific">Lupinus albus</name>
    <name type="common">White lupine</name>
    <name type="synonym">Lupinus termis</name>
    <dbReference type="NCBI Taxonomy" id="3870"/>
    <lineage>
        <taxon>Eukaryota</taxon>
        <taxon>Viridiplantae</taxon>
        <taxon>Streptophyta</taxon>
        <taxon>Embryophyta</taxon>
        <taxon>Tracheophyta</taxon>
        <taxon>Spermatophyta</taxon>
        <taxon>Magnoliopsida</taxon>
        <taxon>eudicotyledons</taxon>
        <taxon>Gunneridae</taxon>
        <taxon>Pentapetalae</taxon>
        <taxon>rosids</taxon>
        <taxon>fabids</taxon>
        <taxon>Fabales</taxon>
        <taxon>Fabaceae</taxon>
        <taxon>Papilionoideae</taxon>
        <taxon>50 kb inversion clade</taxon>
        <taxon>genistoids sensu lato</taxon>
        <taxon>core genistoids</taxon>
        <taxon>Genisteae</taxon>
        <taxon>Lupinus</taxon>
    </lineage>
</organism>
<dbReference type="OrthoDB" id="190846at2759"/>
<dbReference type="Gene3D" id="3.40.50.1820">
    <property type="entry name" value="alpha/beta hydrolase"/>
    <property type="match status" value="1"/>
</dbReference>
<dbReference type="Proteomes" id="UP000447434">
    <property type="component" value="Chromosome 19"/>
</dbReference>
<dbReference type="Pfam" id="PF02450">
    <property type="entry name" value="LCAT"/>
    <property type="match status" value="1"/>
</dbReference>
<keyword evidence="1" id="KW-0812">Transmembrane</keyword>